<evidence type="ECO:0000256" key="2">
    <source>
        <dbReference type="ARBA" id="ARBA00011738"/>
    </source>
</evidence>
<evidence type="ECO:0000313" key="12">
    <source>
        <dbReference type="Proteomes" id="UP000250079"/>
    </source>
</evidence>
<dbReference type="Gene3D" id="4.10.490.10">
    <property type="entry name" value="High potential iron-sulphur protein"/>
    <property type="match status" value="1"/>
</dbReference>
<organism evidence="11 12">
    <name type="scientific">Granulosicoccus antarcticus IMCC3135</name>
    <dbReference type="NCBI Taxonomy" id="1192854"/>
    <lineage>
        <taxon>Bacteria</taxon>
        <taxon>Pseudomonadati</taxon>
        <taxon>Pseudomonadota</taxon>
        <taxon>Gammaproteobacteria</taxon>
        <taxon>Chromatiales</taxon>
        <taxon>Granulosicoccaceae</taxon>
        <taxon>Granulosicoccus</taxon>
    </lineage>
</organism>
<dbReference type="PROSITE" id="PS51373">
    <property type="entry name" value="HIPIP"/>
    <property type="match status" value="1"/>
</dbReference>
<keyword evidence="12" id="KW-1185">Reference proteome</keyword>
<reference evidence="11 12" key="1">
    <citation type="submission" date="2016-12" db="EMBL/GenBank/DDBJ databases">
        <authorList>
            <person name="Song W.-J."/>
            <person name="Kurnit D.M."/>
        </authorList>
    </citation>
    <scope>NUCLEOTIDE SEQUENCE [LARGE SCALE GENOMIC DNA]</scope>
    <source>
        <strain evidence="11 12">IMCC3135</strain>
    </source>
</reference>
<dbReference type="InterPro" id="IPR036369">
    <property type="entry name" value="HIPIP_sf"/>
</dbReference>
<name>A0A2Z2NQ17_9GAMM</name>
<evidence type="ECO:0000256" key="4">
    <source>
        <dbReference type="ARBA" id="ARBA00022485"/>
    </source>
</evidence>
<accession>A0A2Z2NQ17</accession>
<evidence type="ECO:0000256" key="9">
    <source>
        <dbReference type="RuleBase" id="RU000620"/>
    </source>
</evidence>
<dbReference type="GO" id="GO:0019646">
    <property type="term" value="P:aerobic electron transport chain"/>
    <property type="evidence" value="ECO:0007669"/>
    <property type="project" value="InterPro"/>
</dbReference>
<proteinExistence type="inferred from homology"/>
<dbReference type="RefSeq" id="WP_088918712.1">
    <property type="nucleotide sequence ID" value="NZ_CP018632.1"/>
</dbReference>
<dbReference type="EMBL" id="CP018632">
    <property type="protein sequence ID" value="ASJ73546.1"/>
    <property type="molecule type" value="Genomic_DNA"/>
</dbReference>
<dbReference type="PROSITE" id="PS51318">
    <property type="entry name" value="TAT"/>
    <property type="match status" value="1"/>
</dbReference>
<dbReference type="Proteomes" id="UP000250079">
    <property type="component" value="Chromosome"/>
</dbReference>
<gene>
    <name evidence="11" type="primary">hip_2</name>
    <name evidence="11" type="ORF">IMCC3135_17320</name>
</gene>
<dbReference type="KEGG" id="gai:IMCC3135_17320"/>
<dbReference type="InterPro" id="IPR006311">
    <property type="entry name" value="TAT_signal"/>
</dbReference>
<dbReference type="AlphaFoldDB" id="A0A2Z2NQ17"/>
<dbReference type="GO" id="GO:0046872">
    <property type="term" value="F:metal ion binding"/>
    <property type="evidence" value="ECO:0007669"/>
    <property type="project" value="UniProtKB-KW"/>
</dbReference>
<dbReference type="OrthoDB" id="5298540at2"/>
<comment type="similarity">
    <text evidence="9">Belongs to the high-potential iron-sulfur protein (HiPIP) family.</text>
</comment>
<evidence type="ECO:0000313" key="11">
    <source>
        <dbReference type="EMBL" id="ASJ73546.1"/>
    </source>
</evidence>
<keyword evidence="8 9" id="KW-0411">Iron-sulfur</keyword>
<evidence type="ECO:0000256" key="5">
    <source>
        <dbReference type="ARBA" id="ARBA00022723"/>
    </source>
</evidence>
<protein>
    <recommendedName>
        <fullName evidence="9">High-potential iron-sulfur protein</fullName>
        <shortName evidence="9">HiPIP</shortName>
    </recommendedName>
</protein>
<dbReference type="GO" id="GO:0009055">
    <property type="term" value="F:electron transfer activity"/>
    <property type="evidence" value="ECO:0007669"/>
    <property type="project" value="InterPro"/>
</dbReference>
<keyword evidence="3 9" id="KW-0813">Transport</keyword>
<evidence type="ECO:0000256" key="1">
    <source>
        <dbReference type="ARBA" id="ARBA00002137"/>
    </source>
</evidence>
<evidence type="ECO:0000259" key="10">
    <source>
        <dbReference type="PROSITE" id="PS51373"/>
    </source>
</evidence>
<evidence type="ECO:0000256" key="8">
    <source>
        <dbReference type="ARBA" id="ARBA00023014"/>
    </source>
</evidence>
<sequence length="106" mass="11326">MNKTNDTANKNRRAFTKLLGMGAVFSFPLATMTSLLPRTASADSLLDPSSDSAKALQYTETSSTDNATCKACMFYQGGQEEQGGCPIFPGNEVKATGWCLTFTPKA</sequence>
<dbReference type="GO" id="GO:0051539">
    <property type="term" value="F:4 iron, 4 sulfur cluster binding"/>
    <property type="evidence" value="ECO:0007669"/>
    <property type="project" value="UniProtKB-KW"/>
</dbReference>
<comment type="function">
    <text evidence="1 9">Specific class of high-redox-potential 4Fe-4S ferredoxins. Functions in anaerobic electron transport in most purple and in some other photosynthetic bacteria and in at least one genus (Paracoccus) of halophilic, denitrifying bacteria.</text>
</comment>
<dbReference type="SUPFAM" id="SSF57652">
    <property type="entry name" value="HIPIP (high potential iron protein)"/>
    <property type="match status" value="1"/>
</dbReference>
<keyword evidence="6 9" id="KW-0249">Electron transport</keyword>
<evidence type="ECO:0000256" key="7">
    <source>
        <dbReference type="ARBA" id="ARBA00023004"/>
    </source>
</evidence>
<evidence type="ECO:0000256" key="6">
    <source>
        <dbReference type="ARBA" id="ARBA00022982"/>
    </source>
</evidence>
<keyword evidence="7 9" id="KW-0408">Iron</keyword>
<dbReference type="Pfam" id="PF01355">
    <property type="entry name" value="HIPIP"/>
    <property type="match status" value="1"/>
</dbReference>
<comment type="subunit">
    <text evidence="2 9">Homodimer.</text>
</comment>
<keyword evidence="5 9" id="KW-0479">Metal-binding</keyword>
<evidence type="ECO:0000256" key="3">
    <source>
        <dbReference type="ARBA" id="ARBA00022448"/>
    </source>
</evidence>
<feature type="domain" description="High potential iron-sulfur proteins family profile" evidence="10">
    <location>
        <begin position="40"/>
        <end position="106"/>
    </location>
</feature>
<keyword evidence="4 9" id="KW-0004">4Fe-4S</keyword>
<dbReference type="InterPro" id="IPR000170">
    <property type="entry name" value="High_potential_FeS_prot"/>
</dbReference>